<comment type="caution">
    <text evidence="1">The sequence shown here is derived from an EMBL/GenBank/DDBJ whole genome shotgun (WGS) entry which is preliminary data.</text>
</comment>
<protein>
    <submittedName>
        <fullName evidence="1">Uncharacterized protein</fullName>
    </submittedName>
</protein>
<evidence type="ECO:0000313" key="1">
    <source>
        <dbReference type="EMBL" id="TCU14293.1"/>
    </source>
</evidence>
<proteinExistence type="predicted"/>
<gene>
    <name evidence="1" type="ORF">EV132_10916</name>
</gene>
<dbReference type="Proteomes" id="UP000294576">
    <property type="component" value="Unassembled WGS sequence"/>
</dbReference>
<reference evidence="1 2" key="1">
    <citation type="submission" date="2019-03" db="EMBL/GenBank/DDBJ databases">
        <title>Genomic Encyclopedia of Type Strains, Phase IV (KMG-V): Genome sequencing to study the core and pangenomes of soil and plant-associated prokaryotes.</title>
        <authorList>
            <person name="Whitman W."/>
        </authorList>
    </citation>
    <scope>NUCLEOTIDE SEQUENCE [LARGE SCALE GENOMIC DNA]</scope>
    <source>
        <strain evidence="1 2">Hc14</strain>
    </source>
</reference>
<evidence type="ECO:0000313" key="2">
    <source>
        <dbReference type="Proteomes" id="UP000294576"/>
    </source>
</evidence>
<dbReference type="AlphaFoldDB" id="A0A4R3PZX8"/>
<organism evidence="1 2">
    <name type="scientific">Rhizobium sullae</name>
    <name type="common">Rhizobium hedysari</name>
    <dbReference type="NCBI Taxonomy" id="50338"/>
    <lineage>
        <taxon>Bacteria</taxon>
        <taxon>Pseudomonadati</taxon>
        <taxon>Pseudomonadota</taxon>
        <taxon>Alphaproteobacteria</taxon>
        <taxon>Hyphomicrobiales</taxon>
        <taxon>Rhizobiaceae</taxon>
        <taxon>Rhizobium/Agrobacterium group</taxon>
        <taxon>Rhizobium</taxon>
    </lineage>
</organism>
<name>A0A4R3PZX8_RHISU</name>
<sequence length="74" mass="8300">MTAIAMAIQNARQNNATNQRRPYFGWGSGIRPKMRRCGFAYFINGFEFWPMAANKKGLNTLLWSPILSSVSTAA</sequence>
<accession>A0A4R3PZX8</accession>
<dbReference type="EMBL" id="SMBH01000009">
    <property type="protein sequence ID" value="TCU14293.1"/>
    <property type="molecule type" value="Genomic_DNA"/>
</dbReference>